<evidence type="ECO:0000313" key="3">
    <source>
        <dbReference type="Proteomes" id="UP000288086"/>
    </source>
</evidence>
<dbReference type="GO" id="GO:0008854">
    <property type="term" value="F:exodeoxyribonuclease V activity"/>
    <property type="evidence" value="ECO:0007669"/>
    <property type="project" value="UniProtKB-EC"/>
</dbReference>
<dbReference type="InterPro" id="IPR011604">
    <property type="entry name" value="PDDEXK-like_dom_sf"/>
</dbReference>
<dbReference type="EMBL" id="MTKP01000382">
    <property type="protein sequence ID" value="RWX44356.1"/>
    <property type="molecule type" value="Genomic_DNA"/>
</dbReference>
<name>A0A3S3SJU3_9BACT</name>
<comment type="caution">
    <text evidence="2">The sequence shown here is derived from an EMBL/GenBank/DDBJ whole genome shotgun (WGS) entry which is preliminary data.</text>
</comment>
<proteinExistence type="predicted"/>
<protein>
    <submittedName>
        <fullName evidence="2">PD-(D/E)XK nuclease superfamily protein</fullName>
        <ecNumber evidence="2">3.1.11.5</ecNumber>
    </submittedName>
</protein>
<evidence type="ECO:0000313" key="2">
    <source>
        <dbReference type="EMBL" id="RWX44356.1"/>
    </source>
</evidence>
<dbReference type="CDD" id="cd22352">
    <property type="entry name" value="RecB_C-like"/>
    <property type="match status" value="1"/>
</dbReference>
<gene>
    <name evidence="2" type="ORF">VT98_13822</name>
</gene>
<dbReference type="Pfam" id="PF12705">
    <property type="entry name" value="PDDEXK_1"/>
    <property type="match status" value="1"/>
</dbReference>
<dbReference type="AlphaFoldDB" id="A0A3S3SJU3"/>
<dbReference type="InterPro" id="IPR038726">
    <property type="entry name" value="PDDEXK_AddAB-type"/>
</dbReference>
<organism evidence="2 3">
    <name type="scientific">Candidatus Electrothrix communis</name>
    <dbReference type="NCBI Taxonomy" id="1859133"/>
    <lineage>
        <taxon>Bacteria</taxon>
        <taxon>Pseudomonadati</taxon>
        <taxon>Thermodesulfobacteriota</taxon>
        <taxon>Desulfobulbia</taxon>
        <taxon>Desulfobulbales</taxon>
        <taxon>Desulfobulbaceae</taxon>
        <taxon>Candidatus Electrothrix</taxon>
    </lineage>
</organism>
<feature type="domain" description="PD-(D/E)XK endonuclease-like" evidence="1">
    <location>
        <begin position="78"/>
        <end position="199"/>
    </location>
</feature>
<dbReference type="InterPro" id="IPR011335">
    <property type="entry name" value="Restrct_endonuc-II-like"/>
</dbReference>
<dbReference type="Proteomes" id="UP000288086">
    <property type="component" value="Unassembled WGS sequence"/>
</dbReference>
<keyword evidence="2" id="KW-0378">Hydrolase</keyword>
<sequence>MIGAELARAGFDQSWLPMVGSWMGDILQTNLGKENAFSLAAVRENNRVNEMAFYFPLIGMRLRRFNQVLEAFSYPPLPNQHEVLEGLMVGFIDLVFAVDGRYYLADYKSNFLGSCPVDYQQEQLWAAMLDHRYDLQYLIYTLALHRFLKGRIKDYQYDEHFGGALYLFLRGLHPDNDAGTGVFAARPSFALIEALDQVVANVV</sequence>
<reference evidence="2 3" key="1">
    <citation type="submission" date="2017-01" db="EMBL/GenBank/DDBJ databases">
        <title>The cable genome- insights into the physiology and evolution of filamentous bacteria capable of sulfide oxidation via long distance electron transfer.</title>
        <authorList>
            <person name="Schreiber L."/>
            <person name="Bjerg J.T."/>
            <person name="Boggild A."/>
            <person name="Van De Vossenberg J."/>
            <person name="Meysman F."/>
            <person name="Nielsen L.P."/>
            <person name="Schramm A."/>
            <person name="Kjeldsen K.U."/>
        </authorList>
    </citation>
    <scope>NUCLEOTIDE SEQUENCE [LARGE SCALE GENOMIC DNA]</scope>
    <source>
        <strain evidence="2">A1</strain>
    </source>
</reference>
<keyword evidence="3" id="KW-1185">Reference proteome</keyword>
<dbReference type="Gene3D" id="3.90.320.10">
    <property type="match status" value="1"/>
</dbReference>
<dbReference type="SUPFAM" id="SSF52980">
    <property type="entry name" value="Restriction endonuclease-like"/>
    <property type="match status" value="1"/>
</dbReference>
<dbReference type="EC" id="3.1.11.5" evidence="2"/>
<evidence type="ECO:0000259" key="1">
    <source>
        <dbReference type="Pfam" id="PF12705"/>
    </source>
</evidence>
<accession>A0A3S3SJU3</accession>